<proteinExistence type="predicted"/>
<feature type="transmembrane region" description="Helical" evidence="1">
    <location>
        <begin position="37"/>
        <end position="57"/>
    </location>
</feature>
<keyword evidence="1" id="KW-0812">Transmembrane</keyword>
<organism evidence="2 3">
    <name type="scientific">Blepharisma stoltei</name>
    <dbReference type="NCBI Taxonomy" id="1481888"/>
    <lineage>
        <taxon>Eukaryota</taxon>
        <taxon>Sar</taxon>
        <taxon>Alveolata</taxon>
        <taxon>Ciliophora</taxon>
        <taxon>Postciliodesmatophora</taxon>
        <taxon>Heterotrichea</taxon>
        <taxon>Heterotrichida</taxon>
        <taxon>Blepharismidae</taxon>
        <taxon>Blepharisma</taxon>
    </lineage>
</organism>
<keyword evidence="1" id="KW-1133">Transmembrane helix</keyword>
<dbReference type="Proteomes" id="UP001162131">
    <property type="component" value="Unassembled WGS sequence"/>
</dbReference>
<keyword evidence="3" id="KW-1185">Reference proteome</keyword>
<protein>
    <submittedName>
        <fullName evidence="2">Uncharacterized protein</fullName>
    </submittedName>
</protein>
<reference evidence="2" key="1">
    <citation type="submission" date="2021-09" db="EMBL/GenBank/DDBJ databases">
        <authorList>
            <consortium name="AG Swart"/>
            <person name="Singh M."/>
            <person name="Singh A."/>
            <person name="Seah K."/>
            <person name="Emmerich C."/>
        </authorList>
    </citation>
    <scope>NUCLEOTIDE SEQUENCE</scope>
    <source>
        <strain evidence="2">ATCC30299</strain>
    </source>
</reference>
<dbReference type="EMBL" id="CAJZBQ010000056">
    <property type="protein sequence ID" value="CAG9333229.1"/>
    <property type="molecule type" value="Genomic_DNA"/>
</dbReference>
<evidence type="ECO:0000313" key="2">
    <source>
        <dbReference type="EMBL" id="CAG9333229.1"/>
    </source>
</evidence>
<evidence type="ECO:0000313" key="3">
    <source>
        <dbReference type="Proteomes" id="UP001162131"/>
    </source>
</evidence>
<accession>A0AAU9JZZ8</accession>
<sequence>MLHTHLLLKSIIADPNEQEQNEIAKKMKKAKNMKGDISIYISIFSILFKLYLIDILIRVNFEVPLRGHNLSW</sequence>
<dbReference type="AlphaFoldDB" id="A0AAU9JZZ8"/>
<comment type="caution">
    <text evidence="2">The sequence shown here is derived from an EMBL/GenBank/DDBJ whole genome shotgun (WGS) entry which is preliminary data.</text>
</comment>
<name>A0AAU9JZZ8_9CILI</name>
<evidence type="ECO:0000256" key="1">
    <source>
        <dbReference type="SAM" id="Phobius"/>
    </source>
</evidence>
<gene>
    <name evidence="2" type="ORF">BSTOLATCC_MIC58047</name>
</gene>
<keyword evidence="1" id="KW-0472">Membrane</keyword>